<reference evidence="2 3" key="1">
    <citation type="submission" date="2019-02" db="EMBL/GenBank/DDBJ databases">
        <title>Prokaryotic population dynamics and viral predation in marine succession experiment using metagenomics: the confinement effect.</title>
        <authorList>
            <person name="Haro-Moreno J.M."/>
            <person name="Rodriguez-Valera F."/>
            <person name="Lopez-Perez M."/>
        </authorList>
    </citation>
    <scope>NUCLEOTIDE SEQUENCE [LARGE SCALE GENOMIC DNA]</scope>
    <source>
        <strain evidence="2">MED-G159</strain>
    </source>
</reference>
<dbReference type="SUPFAM" id="SSF54637">
    <property type="entry name" value="Thioesterase/thiol ester dehydrase-isomerase"/>
    <property type="match status" value="1"/>
</dbReference>
<organism evidence="2 3">
    <name type="scientific">SAR86 cluster bacterium</name>
    <dbReference type="NCBI Taxonomy" id="2030880"/>
    <lineage>
        <taxon>Bacteria</taxon>
        <taxon>Pseudomonadati</taxon>
        <taxon>Pseudomonadota</taxon>
        <taxon>Gammaproteobacteria</taxon>
        <taxon>SAR86 cluster</taxon>
    </lineage>
</organism>
<name>A0A520MWZ7_9GAMM</name>
<feature type="domain" description="FAS1-like dehydratase" evidence="1">
    <location>
        <begin position="6"/>
        <end position="136"/>
    </location>
</feature>
<dbReference type="Gene3D" id="3.10.129.10">
    <property type="entry name" value="Hotdog Thioesterase"/>
    <property type="match status" value="1"/>
</dbReference>
<dbReference type="PIRSF" id="PIRSF018072">
    <property type="entry name" value="UCP018072"/>
    <property type="match status" value="1"/>
</dbReference>
<protein>
    <submittedName>
        <fullName evidence="2">MaoC family dehydratase</fullName>
    </submittedName>
</protein>
<gene>
    <name evidence="2" type="ORF">EVA92_04625</name>
</gene>
<sequence length="146" mass="16943">MFNKTFIGHTFEDKVIHVEMGKLQFFSKVIGEKNPIYFNEKEALKQGYRSILAPLTYIFSLTLEQESYEEKYGAMGIDLQKLLHGEQRFEYSGDVCAGDIITISSKIVDIFTKKNSSLDFMIEEMNVKNKQKENIAILRQTLLMRI</sequence>
<evidence type="ECO:0000313" key="2">
    <source>
        <dbReference type="EMBL" id="RZO25747.1"/>
    </source>
</evidence>
<dbReference type="InterPro" id="IPR039569">
    <property type="entry name" value="FAS1-like_DH_region"/>
</dbReference>
<dbReference type="Proteomes" id="UP000315825">
    <property type="component" value="Unassembled WGS sequence"/>
</dbReference>
<dbReference type="InterPro" id="IPR029069">
    <property type="entry name" value="HotDog_dom_sf"/>
</dbReference>
<accession>A0A520MWZ7</accession>
<dbReference type="Pfam" id="PF13452">
    <property type="entry name" value="FAS1_DH_region"/>
    <property type="match status" value="1"/>
</dbReference>
<dbReference type="AlphaFoldDB" id="A0A520MWZ7"/>
<dbReference type="EMBL" id="SHBE01000011">
    <property type="protein sequence ID" value="RZO25747.1"/>
    <property type="molecule type" value="Genomic_DNA"/>
</dbReference>
<dbReference type="InterPro" id="IPR016709">
    <property type="entry name" value="HadA-like"/>
</dbReference>
<evidence type="ECO:0000313" key="3">
    <source>
        <dbReference type="Proteomes" id="UP000315825"/>
    </source>
</evidence>
<evidence type="ECO:0000259" key="1">
    <source>
        <dbReference type="Pfam" id="PF13452"/>
    </source>
</evidence>
<comment type="caution">
    <text evidence="2">The sequence shown here is derived from an EMBL/GenBank/DDBJ whole genome shotgun (WGS) entry which is preliminary data.</text>
</comment>
<proteinExistence type="predicted"/>